<name>A0A0K9YIV4_9BACL</name>
<dbReference type="PATRIC" id="fig|54915.3.peg.500"/>
<keyword evidence="4" id="KW-1185">Reference proteome</keyword>
<reference evidence="3" key="1">
    <citation type="submission" date="2015-07" db="EMBL/GenBank/DDBJ databases">
        <title>Genome sequencing project for genomic taxonomy and phylogenomics of Bacillus-like bacteria.</title>
        <authorList>
            <person name="Liu B."/>
            <person name="Wang J."/>
            <person name="Zhu Y."/>
            <person name="Liu G."/>
            <person name="Chen Q."/>
            <person name="Chen Z."/>
            <person name="Lan J."/>
            <person name="Che J."/>
            <person name="Ge C."/>
            <person name="Shi H."/>
            <person name="Pan Z."/>
            <person name="Liu X."/>
        </authorList>
    </citation>
    <scope>NUCLEOTIDE SEQUENCE [LARGE SCALE GENOMIC DNA]</scope>
    <source>
        <strain evidence="3">DSM 9887</strain>
    </source>
</reference>
<evidence type="ECO:0000313" key="4">
    <source>
        <dbReference type="Proteomes" id="UP000319578"/>
    </source>
</evidence>
<gene>
    <name evidence="2" type="ORF">ADS79_32010</name>
    <name evidence="1" type="ORF">BRE01_28010</name>
</gene>
<evidence type="ECO:0000313" key="3">
    <source>
        <dbReference type="Proteomes" id="UP000036834"/>
    </source>
</evidence>
<protein>
    <recommendedName>
        <fullName evidence="5">Glycosyltransferase</fullName>
    </recommendedName>
</protein>
<dbReference type="STRING" id="54915.ADS79_32010"/>
<dbReference type="Gene3D" id="3.40.50.2000">
    <property type="entry name" value="Glycogen Phosphorylase B"/>
    <property type="match status" value="1"/>
</dbReference>
<evidence type="ECO:0008006" key="5">
    <source>
        <dbReference type="Google" id="ProtNLM"/>
    </source>
</evidence>
<dbReference type="EMBL" id="BJON01000010">
    <property type="protein sequence ID" value="GED69099.1"/>
    <property type="molecule type" value="Genomic_DNA"/>
</dbReference>
<dbReference type="Proteomes" id="UP000319578">
    <property type="component" value="Unassembled WGS sequence"/>
</dbReference>
<accession>A0A0K9YIV4</accession>
<dbReference type="OrthoDB" id="6713581at2"/>
<dbReference type="Proteomes" id="UP000036834">
    <property type="component" value="Unassembled WGS sequence"/>
</dbReference>
<dbReference type="EMBL" id="LGIQ01000017">
    <property type="protein sequence ID" value="KNB68601.1"/>
    <property type="molecule type" value="Genomic_DNA"/>
</dbReference>
<dbReference type="RefSeq" id="WP_049742529.1">
    <property type="nucleotide sequence ID" value="NZ_BJON01000010.1"/>
</dbReference>
<proteinExistence type="predicted"/>
<sequence length="388" mass="45044">MRICFFCNLIEFKPKGNVLQFFILLRALDRKVAQLPAHERDQYSFDCVLPFQFRNGMGGFTFQHVRFYRSNHPIEDIIRRDKNKNYDFIFIRGRNEAIKLLDQKPSLGSKLLFLAVQYNLNDPYIMGRLNRIFKHSRLVFFQTEPNAQRYRTYQLQRGNYSSQDLDRKIQVLPQFVEPPRDSLYERPQGEPLDLIVAGVIRPRYGLSVATKAIRFIRENHPQAKLRVLYPSIVGKYKKQAKTLLRKSGVVDHGQKSMWTTKKLILKSGIGIALLYDKTSDQNPSHSYLSRILEYMALGVPVLTTRTIGNVALLGENYPLFVLDAYDIAGHYEKLCNHTFYQEMSQYVSSRGERFLADHAVQSFWATVQEEFLIGPRATVPLINKPTPP</sequence>
<dbReference type="AlphaFoldDB" id="A0A0K9YIV4"/>
<organism evidence="2 3">
    <name type="scientific">Brevibacillus reuszeri</name>
    <dbReference type="NCBI Taxonomy" id="54915"/>
    <lineage>
        <taxon>Bacteria</taxon>
        <taxon>Bacillati</taxon>
        <taxon>Bacillota</taxon>
        <taxon>Bacilli</taxon>
        <taxon>Bacillales</taxon>
        <taxon>Paenibacillaceae</taxon>
        <taxon>Brevibacillus</taxon>
    </lineage>
</organism>
<evidence type="ECO:0000313" key="1">
    <source>
        <dbReference type="EMBL" id="GED69099.1"/>
    </source>
</evidence>
<dbReference type="SUPFAM" id="SSF53756">
    <property type="entry name" value="UDP-Glycosyltransferase/glycogen phosphorylase"/>
    <property type="match status" value="1"/>
</dbReference>
<reference evidence="1 4" key="3">
    <citation type="submission" date="2019-06" db="EMBL/GenBank/DDBJ databases">
        <title>Whole genome shotgun sequence of Brevibacillus reuszeri NBRC 15719.</title>
        <authorList>
            <person name="Hosoyama A."/>
            <person name="Uohara A."/>
            <person name="Ohji S."/>
            <person name="Ichikawa N."/>
        </authorList>
    </citation>
    <scope>NUCLEOTIDE SEQUENCE [LARGE SCALE GENOMIC DNA]</scope>
    <source>
        <strain evidence="1 4">NBRC 15719</strain>
    </source>
</reference>
<reference evidence="2" key="2">
    <citation type="submission" date="2015-07" db="EMBL/GenBank/DDBJ databases">
        <title>MeaNS - Measles Nucleotide Surveillance Program.</title>
        <authorList>
            <person name="Tran T."/>
            <person name="Druce J."/>
        </authorList>
    </citation>
    <scope>NUCLEOTIDE SEQUENCE</scope>
    <source>
        <strain evidence="2">DSM 9887</strain>
    </source>
</reference>
<comment type="caution">
    <text evidence="2">The sequence shown here is derived from an EMBL/GenBank/DDBJ whole genome shotgun (WGS) entry which is preliminary data.</text>
</comment>
<evidence type="ECO:0000313" key="2">
    <source>
        <dbReference type="EMBL" id="KNB68601.1"/>
    </source>
</evidence>